<reference evidence="2" key="1">
    <citation type="submission" date="2022-12" db="EMBL/GenBank/DDBJ databases">
        <title>Draft genome sequence of the thermophilic strain Brevibacillus thermoruber HT42, isolated from Los Humeros, Puebla, Mexico, with biotechnological potential.</title>
        <authorList>
            <person name="Lara Sanchez J."/>
            <person name="Solis Palacios R."/>
            <person name="Bustos Baena A.S."/>
            <person name="Ruz Baez A.E."/>
            <person name="Espinosa Luna G."/>
            <person name="Oliart Ros R.M."/>
        </authorList>
    </citation>
    <scope>NUCLEOTIDE SEQUENCE</scope>
    <source>
        <strain evidence="2">HT42</strain>
    </source>
</reference>
<keyword evidence="1" id="KW-1133">Transmembrane helix</keyword>
<feature type="transmembrane region" description="Helical" evidence="1">
    <location>
        <begin position="6"/>
        <end position="26"/>
    </location>
</feature>
<keyword evidence="3" id="KW-1185">Reference proteome</keyword>
<comment type="caution">
    <text evidence="2">The sequence shown here is derived from an EMBL/GenBank/DDBJ whole genome shotgun (WGS) entry which is preliminary data.</text>
</comment>
<accession>A0A9X3TQB4</accession>
<evidence type="ECO:0000313" key="3">
    <source>
        <dbReference type="Proteomes" id="UP001151071"/>
    </source>
</evidence>
<evidence type="ECO:0000313" key="2">
    <source>
        <dbReference type="EMBL" id="MDA5108083.1"/>
    </source>
</evidence>
<keyword evidence="1" id="KW-0812">Transmembrane</keyword>
<sequence length="123" mass="13817">MEELVVWLLAAYGCSSLMVTLANRWISRMAERADQSCVHYRLLLGNSEQVVEYAVRRLQVRSYWSGTPIRISYVDYGSTDDTCGIMAVLKRAGHLCADDGEEAAAVPAVTIDLRRTGEWERAM</sequence>
<gene>
    <name evidence="2" type="ORF">O3V59_06910</name>
</gene>
<dbReference type="RefSeq" id="WP_029100304.1">
    <property type="nucleotide sequence ID" value="NZ_JAPYYP010000006.1"/>
</dbReference>
<dbReference type="AlphaFoldDB" id="A0A9X3TQB4"/>
<dbReference type="Proteomes" id="UP001151071">
    <property type="component" value="Unassembled WGS sequence"/>
</dbReference>
<organism evidence="2 3">
    <name type="scientific">Brevibacillus thermoruber</name>
    <dbReference type="NCBI Taxonomy" id="33942"/>
    <lineage>
        <taxon>Bacteria</taxon>
        <taxon>Bacillati</taxon>
        <taxon>Bacillota</taxon>
        <taxon>Bacilli</taxon>
        <taxon>Bacillales</taxon>
        <taxon>Paenibacillaceae</taxon>
        <taxon>Brevibacillus</taxon>
    </lineage>
</organism>
<protein>
    <submittedName>
        <fullName evidence="2">Glycosyltransferase family 2 protein</fullName>
    </submittedName>
</protein>
<proteinExistence type="predicted"/>
<name>A0A9X3TQB4_9BACL</name>
<dbReference type="EMBL" id="JAPYYP010000006">
    <property type="protein sequence ID" value="MDA5108083.1"/>
    <property type="molecule type" value="Genomic_DNA"/>
</dbReference>
<evidence type="ECO:0000256" key="1">
    <source>
        <dbReference type="SAM" id="Phobius"/>
    </source>
</evidence>
<keyword evidence="1" id="KW-0472">Membrane</keyword>